<feature type="compositionally biased region" description="Basic residues" evidence="1">
    <location>
        <begin position="90"/>
        <end position="101"/>
    </location>
</feature>
<reference evidence="2 3" key="1">
    <citation type="submission" date="2016-06" db="EMBL/GenBank/DDBJ databases">
        <title>Genome sequence of halotolerant plant growth promoting strain of Halomonas elongata HEK1 isolated from salterns of Rann of Kutch, Gujarat, India.</title>
        <authorList>
            <person name="Gaba S."/>
            <person name="Singh R.N."/>
            <person name="Abrol S."/>
            <person name="Kaushik R."/>
            <person name="Saxena A.K."/>
        </authorList>
    </citation>
    <scope>NUCLEOTIDE SEQUENCE [LARGE SCALE GENOMIC DNA]</scope>
    <source>
        <strain evidence="2 3">HEK1</strain>
    </source>
</reference>
<feature type="region of interest" description="Disordered" evidence="1">
    <location>
        <begin position="1"/>
        <end position="26"/>
    </location>
</feature>
<feature type="compositionally biased region" description="Low complexity" evidence="1">
    <location>
        <begin position="102"/>
        <end position="113"/>
    </location>
</feature>
<sequence>MTHNVNFQQSIDQSERRVPVNLRQSGDPGIQLLLSNRVRKSPYWHLSVEAGCWKATVYNRMYHPAPMCARGWRRHGGIPRAGQRRDPVERRRRAAHSRQGPRGRGLLQLRLHS</sequence>
<dbReference type="EMBL" id="MAJD01000001">
    <property type="protein sequence ID" value="OBX37628.1"/>
    <property type="molecule type" value="Genomic_DNA"/>
</dbReference>
<feature type="region of interest" description="Disordered" evidence="1">
    <location>
        <begin position="73"/>
        <end position="113"/>
    </location>
</feature>
<name>A0A1B8P5W2_HALEL</name>
<proteinExistence type="predicted"/>
<dbReference type="PATRIC" id="fig|2746.7.peg.2053"/>
<evidence type="ECO:0000256" key="1">
    <source>
        <dbReference type="SAM" id="MobiDB-lite"/>
    </source>
</evidence>
<organism evidence="2 3">
    <name type="scientific">Halomonas elongata</name>
    <dbReference type="NCBI Taxonomy" id="2746"/>
    <lineage>
        <taxon>Bacteria</taxon>
        <taxon>Pseudomonadati</taxon>
        <taxon>Pseudomonadota</taxon>
        <taxon>Gammaproteobacteria</taxon>
        <taxon>Oceanospirillales</taxon>
        <taxon>Halomonadaceae</taxon>
        <taxon>Halomonas</taxon>
    </lineage>
</organism>
<evidence type="ECO:0000313" key="3">
    <source>
        <dbReference type="Proteomes" id="UP000092504"/>
    </source>
</evidence>
<accession>A0A1B8P5W2</accession>
<protein>
    <submittedName>
        <fullName evidence="2">Uncharacterized protein</fullName>
    </submittedName>
</protein>
<dbReference type="Proteomes" id="UP000092504">
    <property type="component" value="Unassembled WGS sequence"/>
</dbReference>
<feature type="compositionally biased region" description="Polar residues" evidence="1">
    <location>
        <begin position="1"/>
        <end position="12"/>
    </location>
</feature>
<dbReference type="AlphaFoldDB" id="A0A1B8P5W2"/>
<comment type="caution">
    <text evidence="2">The sequence shown here is derived from an EMBL/GenBank/DDBJ whole genome shotgun (WGS) entry which is preliminary data.</text>
</comment>
<evidence type="ECO:0000313" key="2">
    <source>
        <dbReference type="EMBL" id="OBX37628.1"/>
    </source>
</evidence>
<gene>
    <name evidence="2" type="ORF">A8U91_02003</name>
</gene>